<gene>
    <name evidence="5" type="ORF">HMPREF1991_02140</name>
</gene>
<dbReference type="HOGENOM" id="CLU_016599_0_0_10"/>
<dbReference type="Gene3D" id="2.40.170.20">
    <property type="entry name" value="TonB-dependent receptor, beta-barrel domain"/>
    <property type="match status" value="1"/>
</dbReference>
<evidence type="ECO:0000256" key="4">
    <source>
        <dbReference type="SAM" id="SignalP"/>
    </source>
</evidence>
<dbReference type="EMBL" id="JNGW01000093">
    <property type="protein sequence ID" value="KDR51790.1"/>
    <property type="molecule type" value="Genomic_DNA"/>
</dbReference>
<reference evidence="5 6" key="1">
    <citation type="submission" date="2013-08" db="EMBL/GenBank/DDBJ databases">
        <authorList>
            <person name="Weinstock G."/>
            <person name="Sodergren E."/>
            <person name="Wylie T."/>
            <person name="Fulton L."/>
            <person name="Fulton R."/>
            <person name="Fronick C."/>
            <person name="O'Laughlin M."/>
            <person name="Godfrey J."/>
            <person name="Miner T."/>
            <person name="Herter B."/>
            <person name="Appelbaum E."/>
            <person name="Cordes M."/>
            <person name="Lek S."/>
            <person name="Wollam A."/>
            <person name="Pepin K.H."/>
            <person name="Palsikar V.B."/>
            <person name="Mitreva M."/>
            <person name="Wilson R.K."/>
        </authorList>
    </citation>
    <scope>NUCLEOTIDE SEQUENCE [LARGE SCALE GENOMIC DNA]</scope>
    <source>
        <strain evidence="5 6">ATCC 15930</strain>
    </source>
</reference>
<keyword evidence="2" id="KW-0472">Membrane</keyword>
<keyword evidence="5" id="KW-0675">Receptor</keyword>
<dbReference type="eggNOG" id="COG4771">
    <property type="taxonomic scope" value="Bacteria"/>
</dbReference>
<feature type="chain" id="PRO_5001665248" evidence="4">
    <location>
        <begin position="20"/>
        <end position="774"/>
    </location>
</feature>
<proteinExistence type="predicted"/>
<comment type="subcellular location">
    <subcellularLocation>
        <location evidence="1">Cell outer membrane</location>
    </subcellularLocation>
</comment>
<keyword evidence="4" id="KW-0732">Signal</keyword>
<feature type="signal peptide" evidence="4">
    <location>
        <begin position="1"/>
        <end position="19"/>
    </location>
</feature>
<dbReference type="SUPFAM" id="SSF56935">
    <property type="entry name" value="Porins"/>
    <property type="match status" value="1"/>
</dbReference>
<dbReference type="AlphaFoldDB" id="A0A069QG72"/>
<dbReference type="GO" id="GO:0009279">
    <property type="term" value="C:cell outer membrane"/>
    <property type="evidence" value="ECO:0007669"/>
    <property type="project" value="UniProtKB-SubCell"/>
</dbReference>
<organism evidence="5 6">
    <name type="scientific">Hoylesella loescheii DSM 19665 = JCM 12249 = ATCC 15930</name>
    <dbReference type="NCBI Taxonomy" id="1122985"/>
    <lineage>
        <taxon>Bacteria</taxon>
        <taxon>Pseudomonadati</taxon>
        <taxon>Bacteroidota</taxon>
        <taxon>Bacteroidia</taxon>
        <taxon>Bacteroidales</taxon>
        <taxon>Prevotellaceae</taxon>
        <taxon>Hoylesella</taxon>
    </lineage>
</organism>
<dbReference type="RefSeq" id="WP_018968475.1">
    <property type="nucleotide sequence ID" value="NZ_KB899231.1"/>
</dbReference>
<dbReference type="PATRIC" id="fig|1122985.7.peg.2218"/>
<dbReference type="SUPFAM" id="SSF49464">
    <property type="entry name" value="Carboxypeptidase regulatory domain-like"/>
    <property type="match status" value="1"/>
</dbReference>
<keyword evidence="3" id="KW-0998">Cell outer membrane</keyword>
<evidence type="ECO:0000313" key="5">
    <source>
        <dbReference type="EMBL" id="KDR51790.1"/>
    </source>
</evidence>
<dbReference type="InterPro" id="IPR036942">
    <property type="entry name" value="Beta-barrel_TonB_sf"/>
</dbReference>
<dbReference type="InterPro" id="IPR008969">
    <property type="entry name" value="CarboxyPept-like_regulatory"/>
</dbReference>
<dbReference type="Proteomes" id="UP000027442">
    <property type="component" value="Unassembled WGS sequence"/>
</dbReference>
<name>A0A069QG72_HOYLO</name>
<protein>
    <submittedName>
        <fullName evidence="5">TonB-dependent receptor plug domain protein</fullName>
    </submittedName>
</protein>
<comment type="caution">
    <text evidence="5">The sequence shown here is derived from an EMBL/GenBank/DDBJ whole genome shotgun (WGS) entry which is preliminary data.</text>
</comment>
<evidence type="ECO:0000256" key="3">
    <source>
        <dbReference type="ARBA" id="ARBA00023237"/>
    </source>
</evidence>
<sequence>MRNIALFIVAFCVHACLYAQNKAATYVVRDSLTQLAVRGCRVMFDNQTAERTTVTDAAGCFNSPAGATTVTISHVAYEPKQVDLRKLNGNTIYIVPKNVALKETTITSTTPSNRGSEFSYDARQAASTISIIGEPDVIRHTLSFPGTSFGMEGTLGIFVRGGDTSGNGLHFDGVPLYVTSHLMGLFSVIPPEMADKADFYKGGLPATNGSYSSALISVTPKPNYGTPISGKVYVSPYLCGLHASLPLIKDKMSIRLSARTTILPYILNWMNKTDDKLRVDLYDICVKLDYKANERNTLSVFYFHTNDLYEYTQYQEARNNQAWRATAAKLQWDTKLSEQTSFNFLAYHTSAFSIQESDYFAPNTSDTRSHIAIASKLKEWTLRAMLSHAWGQGVAMRAGLSLQNQGFTNGTQRTLTDERSINNVQTYPSTLGAVFAETDLKFSTRADLKLGLRGNVRFHEERLPVNIDIHALTHWYFKPWLGLELAYDRLNQFHHILEGLPTGWPLNIRVPSNDRFPNEETNQFYAGAFVKEAWADDRKFDVTIGGYYRQMKNLVSYTSPINAFGLNTSTWEEEATSGTGRSLGLEASSALTLPAFTASLAYTLSKTTRSYPFVNGGRSFPYKFDRRHILNCQLQYTFVRRATRKGTAEHNVACNVVFASGNRLTLPIGTYQGFAPPHWDNLKTGYIHPDEYYRHIYDRQQMSDRNAISTPNYFRTDLAYNYISRGRRCTKELSFSVFNVFNRHNPYALFHEDDQWKQVSIVPIMPMIRWSISW</sequence>
<keyword evidence="6" id="KW-1185">Reference proteome</keyword>
<evidence type="ECO:0000256" key="2">
    <source>
        <dbReference type="ARBA" id="ARBA00023136"/>
    </source>
</evidence>
<evidence type="ECO:0000313" key="6">
    <source>
        <dbReference type="Proteomes" id="UP000027442"/>
    </source>
</evidence>
<evidence type="ECO:0000256" key="1">
    <source>
        <dbReference type="ARBA" id="ARBA00004442"/>
    </source>
</evidence>
<accession>A0A069QG72</accession>